<keyword evidence="1" id="KW-0812">Transmembrane</keyword>
<dbReference type="RefSeq" id="WP_190419920.1">
    <property type="nucleotide sequence ID" value="NZ_JAAOCA010000010.1"/>
</dbReference>
<evidence type="ECO:0000313" key="2">
    <source>
        <dbReference type="EMBL" id="MBD1599017.1"/>
    </source>
</evidence>
<feature type="transmembrane region" description="Helical" evidence="1">
    <location>
        <begin position="12"/>
        <end position="34"/>
    </location>
</feature>
<keyword evidence="1" id="KW-0472">Membrane</keyword>
<evidence type="ECO:0000313" key="3">
    <source>
        <dbReference type="Proteomes" id="UP000805841"/>
    </source>
</evidence>
<proteinExistence type="predicted"/>
<dbReference type="InterPro" id="IPR008620">
    <property type="entry name" value="FixH"/>
</dbReference>
<gene>
    <name evidence="2" type="ORF">HAQ05_09895</name>
</gene>
<keyword evidence="3" id="KW-1185">Reference proteome</keyword>
<protein>
    <recommendedName>
        <fullName evidence="4">Cytochrome C oxidase assembly protein</fullName>
    </recommendedName>
</protein>
<evidence type="ECO:0000256" key="1">
    <source>
        <dbReference type="SAM" id="Phobius"/>
    </source>
</evidence>
<dbReference type="Proteomes" id="UP000805841">
    <property type="component" value="Unassembled WGS sequence"/>
</dbReference>
<evidence type="ECO:0008006" key="4">
    <source>
        <dbReference type="Google" id="ProtNLM"/>
    </source>
</evidence>
<reference evidence="2 3" key="1">
    <citation type="journal article" date="2020" name="Insects">
        <title>Bacteria Belonging to Pseudomonas typographi sp. nov. from the Bark Beetle Ips typographus Have Genomic Potential to Aid in the Host Ecology.</title>
        <authorList>
            <person name="Peral-Aranega E."/>
            <person name="Saati-Santamaria Z."/>
            <person name="Kolarik M."/>
            <person name="Rivas R."/>
            <person name="Garcia-Fraile P."/>
        </authorList>
    </citation>
    <scope>NUCLEOTIDE SEQUENCE [LARGE SCALE GENOMIC DNA]</scope>
    <source>
        <strain evidence="2 3">CA3A</strain>
    </source>
</reference>
<dbReference type="Pfam" id="PF05751">
    <property type="entry name" value="FixH"/>
    <property type="match status" value="1"/>
</dbReference>
<sequence>MNPHAWYRHRWPWLIFGLMAASIGATLLMVFISLRQADGLVNDHYYAAGLGIDRSLEREQRARQLGQQALLRIDSLTGQVDLQLGGNSQPQTLTLNLLSPTQPDRDSQVVLNFSGQPGHYLGHLQAPVSGRRFVELLGEQNGQPWRLFEEQWLRPGTATRLGDEPLRGELGQPAP</sequence>
<name>A0ABR7Z0V3_9PSED</name>
<comment type="caution">
    <text evidence="2">The sequence shown here is derived from an EMBL/GenBank/DDBJ whole genome shotgun (WGS) entry which is preliminary data.</text>
</comment>
<dbReference type="EMBL" id="JAAOCA010000010">
    <property type="protein sequence ID" value="MBD1599017.1"/>
    <property type="molecule type" value="Genomic_DNA"/>
</dbReference>
<keyword evidence="1" id="KW-1133">Transmembrane helix</keyword>
<organism evidence="2 3">
    <name type="scientific">Pseudomonas typographi</name>
    <dbReference type="NCBI Taxonomy" id="2715964"/>
    <lineage>
        <taxon>Bacteria</taxon>
        <taxon>Pseudomonadati</taxon>
        <taxon>Pseudomonadota</taxon>
        <taxon>Gammaproteobacteria</taxon>
        <taxon>Pseudomonadales</taxon>
        <taxon>Pseudomonadaceae</taxon>
        <taxon>Pseudomonas</taxon>
    </lineage>
</organism>
<accession>A0ABR7Z0V3</accession>